<dbReference type="Gene3D" id="3.10.105.10">
    <property type="entry name" value="Dipeptide-binding Protein, Domain 3"/>
    <property type="match status" value="1"/>
</dbReference>
<dbReference type="CDD" id="cd08506">
    <property type="entry name" value="PBP2_clavulanate_OppA2"/>
    <property type="match status" value="1"/>
</dbReference>
<dbReference type="EMBL" id="RBKS01000001">
    <property type="protein sequence ID" value="RKR74908.1"/>
    <property type="molecule type" value="Genomic_DNA"/>
</dbReference>
<dbReference type="RefSeq" id="WP_121369766.1">
    <property type="nucleotide sequence ID" value="NZ_RBKS01000001.1"/>
</dbReference>
<evidence type="ECO:0000313" key="4">
    <source>
        <dbReference type="Proteomes" id="UP000280008"/>
    </source>
</evidence>
<proteinExistence type="predicted"/>
<evidence type="ECO:0000256" key="1">
    <source>
        <dbReference type="SAM" id="SignalP"/>
    </source>
</evidence>
<dbReference type="GO" id="GO:0015833">
    <property type="term" value="P:peptide transport"/>
    <property type="evidence" value="ECO:0007669"/>
    <property type="project" value="TreeGrafter"/>
</dbReference>
<dbReference type="PROSITE" id="PS51257">
    <property type="entry name" value="PROKAR_LIPOPROTEIN"/>
    <property type="match status" value="1"/>
</dbReference>
<dbReference type="OrthoDB" id="5240629at2"/>
<dbReference type="GO" id="GO:0043190">
    <property type="term" value="C:ATP-binding cassette (ABC) transporter complex"/>
    <property type="evidence" value="ECO:0007669"/>
    <property type="project" value="InterPro"/>
</dbReference>
<accession>A0A495IHH6</accession>
<organism evidence="3 4">
    <name type="scientific">Frondihabitans australicus</name>
    <dbReference type="NCBI Taxonomy" id="386892"/>
    <lineage>
        <taxon>Bacteria</taxon>
        <taxon>Bacillati</taxon>
        <taxon>Actinomycetota</taxon>
        <taxon>Actinomycetes</taxon>
        <taxon>Micrococcales</taxon>
        <taxon>Microbacteriaceae</taxon>
        <taxon>Frondihabitans</taxon>
    </lineage>
</organism>
<dbReference type="Gene3D" id="3.40.190.10">
    <property type="entry name" value="Periplasmic binding protein-like II"/>
    <property type="match status" value="1"/>
</dbReference>
<dbReference type="GO" id="GO:1904680">
    <property type="term" value="F:peptide transmembrane transporter activity"/>
    <property type="evidence" value="ECO:0007669"/>
    <property type="project" value="TreeGrafter"/>
</dbReference>
<feature type="signal peptide" evidence="1">
    <location>
        <begin position="1"/>
        <end position="22"/>
    </location>
</feature>
<dbReference type="SUPFAM" id="SSF53850">
    <property type="entry name" value="Periplasmic binding protein-like II"/>
    <property type="match status" value="1"/>
</dbReference>
<gene>
    <name evidence="3" type="ORF">C8E83_2042</name>
</gene>
<name>A0A495IHH6_9MICO</name>
<keyword evidence="4" id="KW-1185">Reference proteome</keyword>
<feature type="domain" description="Solute-binding protein family 5" evidence="2">
    <location>
        <begin position="103"/>
        <end position="496"/>
    </location>
</feature>
<sequence length="584" mass="62195">MRLRSKRLAIVAVAAAAALALAGCTSSGGGTSSSSSATPAFNAATNAVYNPSTKVGGTLKLIAASDCDSWDPARTYYGFCWNMQRLFSRTLVGYKKVNGTKFELAPDMATSLGKSSDDYKTWTYTLQSGLKYSNGKTITTQDIKYATERLFATDVINGGPTFYFTGLIAAPSGYAGPYKSGDLPDSAISTTSNTITFHLNKSFADFDYLMALPTTAPVPYKTENGASYTGATYGKDPVSSGPFVFSDYTQNKSVTFTRNKYWKQSTDKIRKPLVNEVTYTIDSDPNDIDSKLKAGTYDAKADTRIGTTLQAQVLSNPKLKQYADDPAGDSTDYFVIPSSVIPNQYCRQAIFYATNKAAIQQAYGGAAAGTIAGSFTPPGVPGYDPSYDPYPVGKDNTGDLTKAKEALQKCGQPNGFSTKFTYSTPSETGPKIFQAEQTALARVGIKITAATDAASSYYATFVGSPAHVKSAGLGIINAGWGADFPTYYGFYNNIANGASILPTGNSNYGSLNDPTVNQILDDTAAPSTQATGEKLNKALMATAQNLPLLWGKNLYYRNPRLTNVTSDNALAFGIYDFVNVGVGG</sequence>
<reference evidence="3 4" key="1">
    <citation type="submission" date="2018-10" db="EMBL/GenBank/DDBJ databases">
        <title>Sequencing the genomes of 1000 actinobacteria strains.</title>
        <authorList>
            <person name="Klenk H.-P."/>
        </authorList>
    </citation>
    <scope>NUCLEOTIDE SEQUENCE [LARGE SCALE GENOMIC DNA]</scope>
    <source>
        <strain evidence="3 4">DSM 17894</strain>
    </source>
</reference>
<dbReference type="AlphaFoldDB" id="A0A495IHH6"/>
<dbReference type="PANTHER" id="PTHR30290:SF83">
    <property type="entry name" value="ABC TRANSPORTER SUBSTRATE-BINDING PROTEIN"/>
    <property type="match status" value="1"/>
</dbReference>
<dbReference type="PIRSF" id="PIRSF002741">
    <property type="entry name" value="MppA"/>
    <property type="match status" value="1"/>
</dbReference>
<dbReference type="Proteomes" id="UP000280008">
    <property type="component" value="Unassembled WGS sequence"/>
</dbReference>
<evidence type="ECO:0000313" key="3">
    <source>
        <dbReference type="EMBL" id="RKR74908.1"/>
    </source>
</evidence>
<protein>
    <submittedName>
        <fullName evidence="3">Peptide/nickel transport system substrate-binding protein</fullName>
    </submittedName>
</protein>
<keyword evidence="1" id="KW-0732">Signal</keyword>
<comment type="caution">
    <text evidence="3">The sequence shown here is derived from an EMBL/GenBank/DDBJ whole genome shotgun (WGS) entry which is preliminary data.</text>
</comment>
<dbReference type="InterPro" id="IPR039424">
    <property type="entry name" value="SBP_5"/>
</dbReference>
<dbReference type="InterPro" id="IPR000914">
    <property type="entry name" value="SBP_5_dom"/>
</dbReference>
<dbReference type="Pfam" id="PF00496">
    <property type="entry name" value="SBP_bac_5"/>
    <property type="match status" value="1"/>
</dbReference>
<evidence type="ECO:0000259" key="2">
    <source>
        <dbReference type="Pfam" id="PF00496"/>
    </source>
</evidence>
<dbReference type="PANTHER" id="PTHR30290">
    <property type="entry name" value="PERIPLASMIC BINDING COMPONENT OF ABC TRANSPORTER"/>
    <property type="match status" value="1"/>
</dbReference>
<dbReference type="InterPro" id="IPR030678">
    <property type="entry name" value="Peptide/Ni-bd"/>
</dbReference>
<dbReference type="GO" id="GO:0042597">
    <property type="term" value="C:periplasmic space"/>
    <property type="evidence" value="ECO:0007669"/>
    <property type="project" value="UniProtKB-ARBA"/>
</dbReference>
<feature type="chain" id="PRO_5038624046" evidence="1">
    <location>
        <begin position="23"/>
        <end position="584"/>
    </location>
</feature>